<name>A0ABV9Q6E1_9BACL</name>
<feature type="domain" description="APS kinase" evidence="2">
    <location>
        <begin position="3"/>
        <end position="127"/>
    </location>
</feature>
<accession>A0ABV9Q6E1</accession>
<organism evidence="3 4">
    <name type="scientific">Effusibacillus consociatus</name>
    <dbReference type="NCBI Taxonomy" id="1117041"/>
    <lineage>
        <taxon>Bacteria</taxon>
        <taxon>Bacillati</taxon>
        <taxon>Bacillota</taxon>
        <taxon>Bacilli</taxon>
        <taxon>Bacillales</taxon>
        <taxon>Alicyclobacillaceae</taxon>
        <taxon>Effusibacillus</taxon>
    </lineage>
</organism>
<dbReference type="InterPro" id="IPR050512">
    <property type="entry name" value="Sulf_AdTrans/APS_kinase"/>
</dbReference>
<comment type="caution">
    <text evidence="3">The sequence shown here is derived from an EMBL/GenBank/DDBJ whole genome shotgun (WGS) entry which is preliminary data.</text>
</comment>
<dbReference type="GO" id="GO:0016301">
    <property type="term" value="F:kinase activity"/>
    <property type="evidence" value="ECO:0007669"/>
    <property type="project" value="UniProtKB-KW"/>
</dbReference>
<keyword evidence="3" id="KW-0418">Kinase</keyword>
<evidence type="ECO:0000256" key="1">
    <source>
        <dbReference type="ARBA" id="ARBA00022679"/>
    </source>
</evidence>
<dbReference type="SUPFAM" id="SSF52540">
    <property type="entry name" value="P-loop containing nucleoside triphosphate hydrolases"/>
    <property type="match status" value="1"/>
</dbReference>
<dbReference type="PANTHER" id="PTHR42700">
    <property type="entry name" value="SULFATE ADENYLYLTRANSFERASE"/>
    <property type="match status" value="1"/>
</dbReference>
<dbReference type="Pfam" id="PF01583">
    <property type="entry name" value="APS_kinase"/>
    <property type="match status" value="1"/>
</dbReference>
<dbReference type="Gene3D" id="3.40.50.300">
    <property type="entry name" value="P-loop containing nucleotide triphosphate hydrolases"/>
    <property type="match status" value="1"/>
</dbReference>
<keyword evidence="4" id="KW-1185">Reference proteome</keyword>
<sequence>MQKGVVIWLTGLPNCGKTTISKQVKKELKSSGYIVELLDSDEVPRSLTKDLSPHWETRQREKSTNLIYVAKLLSKHNVIVLISSVGRLRKMRELARTDIKDFIEVYLKCPLDTRLERDTNGKYKRYPSTIHYFEEPDRPEIVIETDKSSPVQAARKILDYLSARGYISVTGHEGSNIN</sequence>
<dbReference type="PANTHER" id="PTHR42700:SF1">
    <property type="entry name" value="SULFATE ADENYLYLTRANSFERASE"/>
    <property type="match status" value="1"/>
</dbReference>
<dbReference type="RefSeq" id="WP_380027849.1">
    <property type="nucleotide sequence ID" value="NZ_JBHSHC010000128.1"/>
</dbReference>
<dbReference type="InterPro" id="IPR027417">
    <property type="entry name" value="P-loop_NTPase"/>
</dbReference>
<evidence type="ECO:0000313" key="4">
    <source>
        <dbReference type="Proteomes" id="UP001596002"/>
    </source>
</evidence>
<protein>
    <submittedName>
        <fullName evidence="3">Adenylyl-sulfate kinase</fullName>
    </submittedName>
</protein>
<dbReference type="EMBL" id="JBHSHC010000128">
    <property type="protein sequence ID" value="MFC4769389.1"/>
    <property type="molecule type" value="Genomic_DNA"/>
</dbReference>
<dbReference type="InterPro" id="IPR059117">
    <property type="entry name" value="APS_kinase_dom"/>
</dbReference>
<reference evidence="4" key="1">
    <citation type="journal article" date="2019" name="Int. J. Syst. Evol. Microbiol.">
        <title>The Global Catalogue of Microorganisms (GCM) 10K type strain sequencing project: providing services to taxonomists for standard genome sequencing and annotation.</title>
        <authorList>
            <consortium name="The Broad Institute Genomics Platform"/>
            <consortium name="The Broad Institute Genome Sequencing Center for Infectious Disease"/>
            <person name="Wu L."/>
            <person name="Ma J."/>
        </authorList>
    </citation>
    <scope>NUCLEOTIDE SEQUENCE [LARGE SCALE GENOMIC DNA]</scope>
    <source>
        <strain evidence="4">WYCCWR 12678</strain>
    </source>
</reference>
<gene>
    <name evidence="3" type="ORF">ACFO8Q_18835</name>
</gene>
<proteinExistence type="predicted"/>
<dbReference type="Proteomes" id="UP001596002">
    <property type="component" value="Unassembled WGS sequence"/>
</dbReference>
<evidence type="ECO:0000259" key="2">
    <source>
        <dbReference type="Pfam" id="PF01583"/>
    </source>
</evidence>
<keyword evidence="1" id="KW-0808">Transferase</keyword>
<evidence type="ECO:0000313" key="3">
    <source>
        <dbReference type="EMBL" id="MFC4769389.1"/>
    </source>
</evidence>